<evidence type="ECO:0000313" key="2">
    <source>
        <dbReference type="EMBL" id="CAG8782257.1"/>
    </source>
</evidence>
<comment type="caution">
    <text evidence="2">The sequence shown here is derived from an EMBL/GenBank/DDBJ whole genome shotgun (WGS) entry which is preliminary data.</text>
</comment>
<keyword evidence="3" id="KW-1185">Reference proteome</keyword>
<sequence length="84" mass="8975">RVRSRSGDSGSMINSSGSFSKWNSFLRSLILFVRVLSSTMGSDNAVPSDLSISYVLASLIVALKSGWFLLSLSLVIPSSSSTNE</sequence>
<protein>
    <submittedName>
        <fullName evidence="2">2585_t:CDS:1</fullName>
    </submittedName>
</protein>
<dbReference type="AlphaFoldDB" id="A0A9N9JJY0"/>
<gene>
    <name evidence="2" type="ORF">AMORRO_LOCUS17424</name>
</gene>
<feature type="non-terminal residue" evidence="2">
    <location>
        <position position="84"/>
    </location>
</feature>
<keyword evidence="1" id="KW-1133">Transmembrane helix</keyword>
<name>A0A9N9JJY0_9GLOM</name>
<organism evidence="2 3">
    <name type="scientific">Acaulospora morrowiae</name>
    <dbReference type="NCBI Taxonomy" id="94023"/>
    <lineage>
        <taxon>Eukaryota</taxon>
        <taxon>Fungi</taxon>
        <taxon>Fungi incertae sedis</taxon>
        <taxon>Mucoromycota</taxon>
        <taxon>Glomeromycotina</taxon>
        <taxon>Glomeromycetes</taxon>
        <taxon>Diversisporales</taxon>
        <taxon>Acaulosporaceae</taxon>
        <taxon>Acaulospora</taxon>
    </lineage>
</organism>
<evidence type="ECO:0000313" key="3">
    <source>
        <dbReference type="Proteomes" id="UP000789342"/>
    </source>
</evidence>
<reference evidence="2" key="1">
    <citation type="submission" date="2021-06" db="EMBL/GenBank/DDBJ databases">
        <authorList>
            <person name="Kallberg Y."/>
            <person name="Tangrot J."/>
            <person name="Rosling A."/>
        </authorList>
    </citation>
    <scope>NUCLEOTIDE SEQUENCE</scope>
    <source>
        <strain evidence="2">CL551</strain>
    </source>
</reference>
<keyword evidence="1" id="KW-0472">Membrane</keyword>
<evidence type="ECO:0000256" key="1">
    <source>
        <dbReference type="SAM" id="Phobius"/>
    </source>
</evidence>
<proteinExistence type="predicted"/>
<keyword evidence="1" id="KW-0812">Transmembrane</keyword>
<accession>A0A9N9JJY0</accession>
<dbReference type="EMBL" id="CAJVPV010053679">
    <property type="protein sequence ID" value="CAG8782257.1"/>
    <property type="molecule type" value="Genomic_DNA"/>
</dbReference>
<feature type="transmembrane region" description="Helical" evidence="1">
    <location>
        <begin position="52"/>
        <end position="76"/>
    </location>
</feature>
<dbReference type="Proteomes" id="UP000789342">
    <property type="component" value="Unassembled WGS sequence"/>
</dbReference>
<feature type="non-terminal residue" evidence="2">
    <location>
        <position position="1"/>
    </location>
</feature>